<feature type="transmembrane region" description="Helical" evidence="1">
    <location>
        <begin position="99"/>
        <end position="119"/>
    </location>
</feature>
<sequence>MMGNLFLREKENWFAWSIWGVVGALATFYVAMNTQAAHFIAATAMGVLVLLTWWMQQSRRFDFGRAFKICCYVLLFTVLPSFVLVVIPSDDLNRFDLIFQSIAFLTASLLVCLVCSWIARRPKQYY</sequence>
<evidence type="ECO:0000256" key="1">
    <source>
        <dbReference type="SAM" id="Phobius"/>
    </source>
</evidence>
<keyword evidence="1" id="KW-0812">Transmembrane</keyword>
<feature type="transmembrane region" description="Helical" evidence="1">
    <location>
        <begin position="66"/>
        <end position="87"/>
    </location>
</feature>
<name>A0A9W4VZP2_PSEHA</name>
<feature type="transmembrane region" description="Helical" evidence="1">
    <location>
        <begin position="36"/>
        <end position="54"/>
    </location>
</feature>
<organism evidence="2 3">
    <name type="scientific">Pseudoalteromonas haloplanktis</name>
    <name type="common">Alteromonas haloplanktis</name>
    <dbReference type="NCBI Taxonomy" id="228"/>
    <lineage>
        <taxon>Bacteria</taxon>
        <taxon>Pseudomonadati</taxon>
        <taxon>Pseudomonadota</taxon>
        <taxon>Gammaproteobacteria</taxon>
        <taxon>Alteromonadales</taxon>
        <taxon>Pseudoalteromonadaceae</taxon>
        <taxon>Pseudoalteromonas</taxon>
    </lineage>
</organism>
<evidence type="ECO:0008006" key="4">
    <source>
        <dbReference type="Google" id="ProtNLM"/>
    </source>
</evidence>
<accession>A0A9W4VZP2</accession>
<proteinExistence type="predicted"/>
<keyword evidence="1" id="KW-1133">Transmembrane helix</keyword>
<dbReference type="AlphaFoldDB" id="A0A9W4VZP2"/>
<gene>
    <name evidence="2" type="ORF">PSEHALCIP103_03486</name>
</gene>
<keyword evidence="3" id="KW-1185">Reference proteome</keyword>
<reference evidence="2" key="1">
    <citation type="submission" date="2022-07" db="EMBL/GenBank/DDBJ databases">
        <authorList>
            <person name="Criscuolo A."/>
        </authorList>
    </citation>
    <scope>NUCLEOTIDE SEQUENCE</scope>
    <source>
        <strain evidence="2">CIP103197</strain>
    </source>
</reference>
<comment type="caution">
    <text evidence="2">The sequence shown here is derived from an EMBL/GenBank/DDBJ whole genome shotgun (WGS) entry which is preliminary data.</text>
</comment>
<evidence type="ECO:0000313" key="3">
    <source>
        <dbReference type="Proteomes" id="UP001152447"/>
    </source>
</evidence>
<dbReference type="Proteomes" id="UP001152447">
    <property type="component" value="Unassembled WGS sequence"/>
</dbReference>
<evidence type="ECO:0000313" key="2">
    <source>
        <dbReference type="EMBL" id="CAH9065942.1"/>
    </source>
</evidence>
<dbReference type="EMBL" id="CAMAPB010000084">
    <property type="protein sequence ID" value="CAH9065942.1"/>
    <property type="molecule type" value="Genomic_DNA"/>
</dbReference>
<keyword evidence="1" id="KW-0472">Membrane</keyword>
<protein>
    <recommendedName>
        <fullName evidence="4">Orphan protein</fullName>
    </recommendedName>
</protein>
<feature type="transmembrane region" description="Helical" evidence="1">
    <location>
        <begin position="12"/>
        <end position="30"/>
    </location>
</feature>